<reference evidence="3 4" key="1">
    <citation type="submission" date="2019-03" db="EMBL/GenBank/DDBJ databases">
        <title>Genomic Encyclopedia of Archaeal and Bacterial Type Strains, Phase II (KMG-II): from individual species to whole genera.</title>
        <authorList>
            <person name="Goeker M."/>
        </authorList>
    </citation>
    <scope>NUCLEOTIDE SEQUENCE [LARGE SCALE GENOMIC DNA]</scope>
    <source>
        <strain evidence="3 4">ATCC 25309</strain>
    </source>
</reference>
<keyword evidence="2" id="KW-0812">Transmembrane</keyword>
<gene>
    <name evidence="3" type="ORF">EI77_01133</name>
</gene>
<protein>
    <submittedName>
        <fullName evidence="3">Uncharacterized protein</fullName>
    </submittedName>
</protein>
<feature type="transmembrane region" description="Helical" evidence="2">
    <location>
        <begin position="12"/>
        <end position="38"/>
    </location>
</feature>
<comment type="caution">
    <text evidence="3">The sequence shown here is derived from an EMBL/GenBank/DDBJ whole genome shotgun (WGS) entry which is preliminary data.</text>
</comment>
<proteinExistence type="predicted"/>
<organism evidence="3 4">
    <name type="scientific">Prosthecobacter fusiformis</name>
    <dbReference type="NCBI Taxonomy" id="48464"/>
    <lineage>
        <taxon>Bacteria</taxon>
        <taxon>Pseudomonadati</taxon>
        <taxon>Verrucomicrobiota</taxon>
        <taxon>Verrucomicrobiia</taxon>
        <taxon>Verrucomicrobiales</taxon>
        <taxon>Verrucomicrobiaceae</taxon>
        <taxon>Prosthecobacter</taxon>
    </lineage>
</organism>
<sequence>MRSRFSRHATPASGFFAFQDIITGTAGFLIMIAVFLALNVNDAATLSKDADGVGLNDIELADLAAKNALLNAEVKALQKLPAEDGPALKRAIEALKASVLRLSADTFTSESVPLSDPDREAQIEKQNLLTHIEEIKRAQEETSRRVTDAATQMAEVENQVKEAESRLLKTRDRSNVLRLIPERSDTSKEPVLILVQQPPWIIQRFDGGPSRTAYSIPEMLENLSSFSPATHYLVFYFKPSGAQHFDGVTSRARHWGYEIGYDLIPEEIQLEFK</sequence>
<dbReference type="Proteomes" id="UP000295662">
    <property type="component" value="Unassembled WGS sequence"/>
</dbReference>
<evidence type="ECO:0000256" key="2">
    <source>
        <dbReference type="SAM" id="Phobius"/>
    </source>
</evidence>
<keyword evidence="2" id="KW-1133">Transmembrane helix</keyword>
<name>A0A4V6Q5Q0_9BACT</name>
<keyword evidence="2" id="KW-0472">Membrane</keyword>
<keyword evidence="1" id="KW-0175">Coiled coil</keyword>
<evidence type="ECO:0000313" key="3">
    <source>
        <dbReference type="EMBL" id="TDU81823.1"/>
    </source>
</evidence>
<dbReference type="EMBL" id="SOCA01000001">
    <property type="protein sequence ID" value="TDU81823.1"/>
    <property type="molecule type" value="Genomic_DNA"/>
</dbReference>
<dbReference type="AlphaFoldDB" id="A0A4V6Q5Q0"/>
<accession>A0A4V6Q5Q0</accession>
<keyword evidence="4" id="KW-1185">Reference proteome</keyword>
<evidence type="ECO:0000256" key="1">
    <source>
        <dbReference type="SAM" id="Coils"/>
    </source>
</evidence>
<evidence type="ECO:0000313" key="4">
    <source>
        <dbReference type="Proteomes" id="UP000295662"/>
    </source>
</evidence>
<feature type="coiled-coil region" evidence="1">
    <location>
        <begin position="121"/>
        <end position="173"/>
    </location>
</feature>